<organism evidence="1 2">
    <name type="scientific">Heyndrickxia coagulans DSM 1 = ATCC 7050</name>
    <dbReference type="NCBI Taxonomy" id="1121088"/>
    <lineage>
        <taxon>Bacteria</taxon>
        <taxon>Bacillati</taxon>
        <taxon>Bacillota</taxon>
        <taxon>Bacilli</taxon>
        <taxon>Bacillales</taxon>
        <taxon>Bacillaceae</taxon>
        <taxon>Heyndrickxia</taxon>
    </lineage>
</organism>
<protein>
    <submittedName>
        <fullName evidence="1">Uncharacterized protein</fullName>
    </submittedName>
</protein>
<evidence type="ECO:0000313" key="1">
    <source>
        <dbReference type="EMBL" id="SHF92173.1"/>
    </source>
</evidence>
<dbReference type="EMBL" id="FQUB01000092">
    <property type="protein sequence ID" value="SHF92173.1"/>
    <property type="molecule type" value="Genomic_DNA"/>
</dbReference>
<name>A0A8B4C0X8_HEYCO</name>
<proteinExistence type="predicted"/>
<reference evidence="1 2" key="1">
    <citation type="submission" date="2016-11" db="EMBL/GenBank/DDBJ databases">
        <authorList>
            <person name="Varghese N."/>
            <person name="Submissions S."/>
        </authorList>
    </citation>
    <scope>NUCLEOTIDE SEQUENCE [LARGE SCALE GENOMIC DNA]</scope>
    <source>
        <strain evidence="1 2">DSM 1</strain>
    </source>
</reference>
<dbReference type="Proteomes" id="UP000184029">
    <property type="component" value="Unassembled WGS sequence"/>
</dbReference>
<dbReference type="AlphaFoldDB" id="A0A8B4C0X8"/>
<accession>A0A8B4C0X8</accession>
<gene>
    <name evidence="1" type="ORF">SAMN02745208_02906</name>
</gene>
<comment type="caution">
    <text evidence="1">The sequence shown here is derived from an EMBL/GenBank/DDBJ whole genome shotgun (WGS) entry which is preliminary data.</text>
</comment>
<sequence>MQMVMQRGFTWRGSHDNLFGFAKSVTAGRLAKESWLQRLHVKPLIARIQIEFLCGINEFIYCNTLHFFLAKNSRGDQQMVTGLYSFVSSLLLNIPINRLLGKKK</sequence>
<evidence type="ECO:0000313" key="2">
    <source>
        <dbReference type="Proteomes" id="UP000184029"/>
    </source>
</evidence>